<dbReference type="Pfam" id="PF08241">
    <property type="entry name" value="Methyltransf_11"/>
    <property type="match status" value="1"/>
</dbReference>
<evidence type="ECO:0000256" key="1">
    <source>
        <dbReference type="SAM" id="Coils"/>
    </source>
</evidence>
<dbReference type="EMBL" id="JAUSRR010000002">
    <property type="protein sequence ID" value="MDP9922104.1"/>
    <property type="molecule type" value="Genomic_DNA"/>
</dbReference>
<dbReference type="SUPFAM" id="SSF53335">
    <property type="entry name" value="S-adenosyl-L-methionine-dependent methyltransferases"/>
    <property type="match status" value="1"/>
</dbReference>
<dbReference type="GO" id="GO:0008757">
    <property type="term" value="F:S-adenosylmethionine-dependent methyltransferase activity"/>
    <property type="evidence" value="ECO:0007669"/>
    <property type="project" value="InterPro"/>
</dbReference>
<dbReference type="Proteomes" id="UP001244295">
    <property type="component" value="Unassembled WGS sequence"/>
</dbReference>
<reference evidence="3" key="1">
    <citation type="submission" date="2023-07" db="EMBL/GenBank/DDBJ databases">
        <title>Sorghum-associated microbial communities from plants grown in Nebraska, USA.</title>
        <authorList>
            <person name="Schachtman D."/>
        </authorList>
    </citation>
    <scope>NUCLEOTIDE SEQUENCE</scope>
    <source>
        <strain evidence="3">DS2795</strain>
    </source>
</reference>
<dbReference type="Gene3D" id="3.40.50.150">
    <property type="entry name" value="Vaccinia Virus protein VP39"/>
    <property type="match status" value="1"/>
</dbReference>
<organism evidence="3 4">
    <name type="scientific">Variovorax boronicumulans</name>
    <dbReference type="NCBI Taxonomy" id="436515"/>
    <lineage>
        <taxon>Bacteria</taxon>
        <taxon>Pseudomonadati</taxon>
        <taxon>Pseudomonadota</taxon>
        <taxon>Betaproteobacteria</taxon>
        <taxon>Burkholderiales</taxon>
        <taxon>Comamonadaceae</taxon>
        <taxon>Variovorax</taxon>
    </lineage>
</organism>
<gene>
    <name evidence="3" type="ORF">J2W25_001119</name>
</gene>
<feature type="domain" description="Methyltransferase type 11" evidence="2">
    <location>
        <begin position="11"/>
        <end position="49"/>
    </location>
</feature>
<dbReference type="GO" id="GO:0032259">
    <property type="term" value="P:methylation"/>
    <property type="evidence" value="ECO:0007669"/>
    <property type="project" value="UniProtKB-KW"/>
</dbReference>
<keyword evidence="1" id="KW-0175">Coiled coil</keyword>
<dbReference type="InterPro" id="IPR013216">
    <property type="entry name" value="Methyltransf_11"/>
</dbReference>
<evidence type="ECO:0000259" key="2">
    <source>
        <dbReference type="Pfam" id="PF08241"/>
    </source>
</evidence>
<keyword evidence="3" id="KW-0489">Methyltransferase</keyword>
<evidence type="ECO:0000313" key="4">
    <source>
        <dbReference type="Proteomes" id="UP001244295"/>
    </source>
</evidence>
<keyword evidence="3" id="KW-0808">Transferase</keyword>
<evidence type="ECO:0000313" key="3">
    <source>
        <dbReference type="EMBL" id="MDP9922104.1"/>
    </source>
</evidence>
<proteinExistence type="predicted"/>
<comment type="caution">
    <text evidence="3">The sequence shown here is derived from an EMBL/GenBank/DDBJ whole genome shotgun (WGS) entry which is preliminary data.</text>
</comment>
<dbReference type="AlphaFoldDB" id="A0AAW8DS12"/>
<feature type="coiled-coil region" evidence="1">
    <location>
        <begin position="242"/>
        <end position="276"/>
    </location>
</feature>
<name>A0AAW8DS12_9BURK</name>
<protein>
    <submittedName>
        <fullName evidence="3">SAM-dependent methyltransferase</fullName>
    </submittedName>
</protein>
<accession>A0AAW8DS12</accession>
<dbReference type="InterPro" id="IPR029063">
    <property type="entry name" value="SAM-dependent_MTases_sf"/>
</dbReference>
<sequence length="293" mass="32718">MNLDTDGLAVIESSSLDGVVASHVIEHVANPLGVIAEFGRALRFGGKLLLVVPDRHQTFDAPRRATPFSTVLAKQREKTTEVDEASIRDFCQAIYGQPPIHPPKVREWHDPTKLDADRLALHRRRSIHVHVWSPEEFASLIVCSMLDGSTAWRLESMYFSDHFPDRTADEFAFVLEKVPLASPNKLGRQFVDAWCHSVLDDTAVDSVRLARFEEALRRDCAEAAINSLPLQLFAAKHAALGMAAAQDRNTSLEVELKRAQIRAAEAIARAKALELSTSWKVTAPLRAVRRLFR</sequence>